<protein>
    <recommendedName>
        <fullName evidence="3 8">Carbonic anhydrase</fullName>
        <ecNumber evidence="3 8">4.2.1.1</ecNumber>
    </recommendedName>
    <alternativeName>
        <fullName evidence="8">Carbonate dehydratase</fullName>
    </alternativeName>
</protein>
<evidence type="ECO:0000256" key="8">
    <source>
        <dbReference type="RuleBase" id="RU003956"/>
    </source>
</evidence>
<accession>A0ABP0IDB5</accession>
<evidence type="ECO:0000313" key="9">
    <source>
        <dbReference type="EMBL" id="CAK9000585.1"/>
    </source>
</evidence>
<dbReference type="InterPro" id="IPR015892">
    <property type="entry name" value="Carbonic_anhydrase_CS"/>
</dbReference>
<reference evidence="9 10" key="1">
    <citation type="submission" date="2024-02" db="EMBL/GenBank/DDBJ databases">
        <authorList>
            <person name="Chen Y."/>
            <person name="Shah S."/>
            <person name="Dougan E. K."/>
            <person name="Thang M."/>
            <person name="Chan C."/>
        </authorList>
    </citation>
    <scope>NUCLEOTIDE SEQUENCE [LARGE SCALE GENOMIC DNA]</scope>
</reference>
<evidence type="ECO:0000256" key="6">
    <source>
        <dbReference type="ARBA" id="ARBA00023239"/>
    </source>
</evidence>
<keyword evidence="5 8" id="KW-0862">Zinc</keyword>
<dbReference type="PANTHER" id="PTHR11002:SF76">
    <property type="entry name" value="CARBONIC ANHYDRASE"/>
    <property type="match status" value="1"/>
</dbReference>
<dbReference type="Pfam" id="PF00484">
    <property type="entry name" value="Pro_CA"/>
    <property type="match status" value="1"/>
</dbReference>
<keyword evidence="6 8" id="KW-0456">Lyase</keyword>
<evidence type="ECO:0000256" key="7">
    <source>
        <dbReference type="ARBA" id="ARBA00048348"/>
    </source>
</evidence>
<dbReference type="Proteomes" id="UP001642484">
    <property type="component" value="Unassembled WGS sequence"/>
</dbReference>
<keyword evidence="4" id="KW-0479">Metal-binding</keyword>
<evidence type="ECO:0000256" key="5">
    <source>
        <dbReference type="ARBA" id="ARBA00022833"/>
    </source>
</evidence>
<comment type="similarity">
    <text evidence="2 8">Belongs to the beta-class carbonic anhydrase family.</text>
</comment>
<comment type="caution">
    <text evidence="9">The sequence shown here is derived from an EMBL/GenBank/DDBJ whole genome shotgun (WGS) entry which is preliminary data.</text>
</comment>
<dbReference type="SUPFAM" id="SSF53056">
    <property type="entry name" value="beta-carbonic anhydrase, cab"/>
    <property type="match status" value="1"/>
</dbReference>
<dbReference type="PROSITE" id="PS00705">
    <property type="entry name" value="PROK_CO2_ANHYDRASE_2"/>
    <property type="match status" value="1"/>
</dbReference>
<dbReference type="InterPro" id="IPR001765">
    <property type="entry name" value="Carbonic_anhydrase"/>
</dbReference>
<dbReference type="EMBL" id="CAXAMN010002647">
    <property type="protein sequence ID" value="CAK9000585.1"/>
    <property type="molecule type" value="Genomic_DNA"/>
</dbReference>
<keyword evidence="10" id="KW-1185">Reference proteome</keyword>
<sequence>MLGLEARATDAHNAARWQTVERVLCGDGDDLKLGARRTALRELREEREASPEGRREAKQVAGAYWGENTHFNFAFVFSARPEVTGPEPSPVPKMDVRPTVTVRPSSKFNRARLRCRPRDHEVLSLRQDSAARASLVQTGKDSEAEIFVDRNIANLVNNVDTSAMSVIQYAVGILQVQHIVICGHYDCGGISAAVRNDDHPSPLANWLRNIRDVYRMHREELSRIEDQDVRARRLVEINVIEQAINLYKTRIVQQRRVETYQKLDEYGFVQPKIHPCVYDPATGKLVRLDVEMQDYLEELKEIYNLYSVAHLDDEEAGWDGMGPSVVLPP</sequence>
<proteinExistence type="inferred from homology"/>
<organism evidence="9 10">
    <name type="scientific">Durusdinium trenchii</name>
    <dbReference type="NCBI Taxonomy" id="1381693"/>
    <lineage>
        <taxon>Eukaryota</taxon>
        <taxon>Sar</taxon>
        <taxon>Alveolata</taxon>
        <taxon>Dinophyceae</taxon>
        <taxon>Suessiales</taxon>
        <taxon>Symbiodiniaceae</taxon>
        <taxon>Durusdinium</taxon>
    </lineage>
</organism>
<comment type="cofactor">
    <cofactor evidence="1">
        <name>Zn(2+)</name>
        <dbReference type="ChEBI" id="CHEBI:29105"/>
    </cofactor>
</comment>
<comment type="catalytic activity">
    <reaction evidence="7 8">
        <text>hydrogencarbonate + H(+) = CO2 + H2O</text>
        <dbReference type="Rhea" id="RHEA:10748"/>
        <dbReference type="ChEBI" id="CHEBI:15377"/>
        <dbReference type="ChEBI" id="CHEBI:15378"/>
        <dbReference type="ChEBI" id="CHEBI:16526"/>
        <dbReference type="ChEBI" id="CHEBI:17544"/>
        <dbReference type="EC" id="4.2.1.1"/>
    </reaction>
</comment>
<dbReference type="SMART" id="SM00947">
    <property type="entry name" value="Pro_CA"/>
    <property type="match status" value="1"/>
</dbReference>
<evidence type="ECO:0000256" key="2">
    <source>
        <dbReference type="ARBA" id="ARBA00006217"/>
    </source>
</evidence>
<evidence type="ECO:0000256" key="4">
    <source>
        <dbReference type="ARBA" id="ARBA00022723"/>
    </source>
</evidence>
<evidence type="ECO:0000313" key="10">
    <source>
        <dbReference type="Proteomes" id="UP001642484"/>
    </source>
</evidence>
<comment type="function">
    <text evidence="8">Reversible hydration of carbon dioxide.</text>
</comment>
<dbReference type="PANTHER" id="PTHR11002">
    <property type="entry name" value="CARBONIC ANHYDRASE"/>
    <property type="match status" value="1"/>
</dbReference>
<dbReference type="EC" id="4.2.1.1" evidence="3 8"/>
<dbReference type="InterPro" id="IPR036874">
    <property type="entry name" value="Carbonic_anhydrase_sf"/>
</dbReference>
<evidence type="ECO:0000256" key="1">
    <source>
        <dbReference type="ARBA" id="ARBA00001947"/>
    </source>
</evidence>
<evidence type="ECO:0000256" key="3">
    <source>
        <dbReference type="ARBA" id="ARBA00012925"/>
    </source>
</evidence>
<name>A0ABP0IDB5_9DINO</name>
<gene>
    <name evidence="9" type="ORF">CCMP2556_LOCUS6117</name>
</gene>
<dbReference type="Gene3D" id="3.40.1050.10">
    <property type="entry name" value="Carbonic anhydrase"/>
    <property type="match status" value="1"/>
</dbReference>